<comment type="caution">
    <text evidence="2">The sequence shown here is derived from an EMBL/GenBank/DDBJ whole genome shotgun (WGS) entry which is preliminary data.</text>
</comment>
<sequence length="224" mass="25720">MNNDNASAWQKVSAKFLTMSQREQLLILISGLVALILLGYTFLIEPNLNQTNNLTKSILLAQSEQQKLAGQVVEIQNQFKHDPNIAIRERIDILNEEISTLDIQLQQQTDNLVPANQMASMLEKILQESKGIKLIELASISPTPIYLSKPSEDDKQPEPDLYRHGVQIVMQASYFDIQDYLQKLESLQWKFYWKKFDYKVDVYPNGQINLEIYTLSTNQAFIGV</sequence>
<gene>
    <name evidence="2" type="ORF">L0668_04590</name>
</gene>
<evidence type="ECO:0000313" key="2">
    <source>
        <dbReference type="EMBL" id="MCF2947374.1"/>
    </source>
</evidence>
<evidence type="ECO:0000256" key="1">
    <source>
        <dbReference type="SAM" id="Phobius"/>
    </source>
</evidence>
<name>A0ABS9D415_9ALTE</name>
<keyword evidence="1" id="KW-1133">Transmembrane helix</keyword>
<keyword evidence="1" id="KW-0472">Membrane</keyword>
<organism evidence="2 3">
    <name type="scientific">Paraglaciecola algarum</name>
    <dbReference type="NCBI Taxonomy" id="3050085"/>
    <lineage>
        <taxon>Bacteria</taxon>
        <taxon>Pseudomonadati</taxon>
        <taxon>Pseudomonadota</taxon>
        <taxon>Gammaproteobacteria</taxon>
        <taxon>Alteromonadales</taxon>
        <taxon>Alteromonadaceae</taxon>
        <taxon>Paraglaciecola</taxon>
    </lineage>
</organism>
<evidence type="ECO:0000313" key="3">
    <source>
        <dbReference type="Proteomes" id="UP001521137"/>
    </source>
</evidence>
<protein>
    <submittedName>
        <fullName evidence="2">Type II secretion system protein M</fullName>
    </submittedName>
</protein>
<reference evidence="2 3" key="1">
    <citation type="submission" date="2022-01" db="EMBL/GenBank/DDBJ databases">
        <title>Paraglaciecola sp. G1-23.</title>
        <authorList>
            <person name="Jin M.S."/>
            <person name="Han D.M."/>
            <person name="Kim H.M."/>
            <person name="Jeon C.O."/>
        </authorList>
    </citation>
    <scope>NUCLEOTIDE SEQUENCE [LARGE SCALE GENOMIC DNA]</scope>
    <source>
        <strain evidence="2 3">G1-23</strain>
    </source>
</reference>
<accession>A0ABS9D415</accession>
<dbReference type="Proteomes" id="UP001521137">
    <property type="component" value="Unassembled WGS sequence"/>
</dbReference>
<dbReference type="RefSeq" id="WP_235310903.1">
    <property type="nucleotide sequence ID" value="NZ_JAKGAS010000002.1"/>
</dbReference>
<proteinExistence type="predicted"/>
<keyword evidence="3" id="KW-1185">Reference proteome</keyword>
<dbReference type="EMBL" id="JAKGAS010000002">
    <property type="protein sequence ID" value="MCF2947374.1"/>
    <property type="molecule type" value="Genomic_DNA"/>
</dbReference>
<feature type="transmembrane region" description="Helical" evidence="1">
    <location>
        <begin position="25"/>
        <end position="43"/>
    </location>
</feature>
<keyword evidence="1" id="KW-0812">Transmembrane</keyword>